<dbReference type="Proteomes" id="UP000410492">
    <property type="component" value="Unassembled WGS sequence"/>
</dbReference>
<keyword evidence="2" id="KW-1185">Reference proteome</keyword>
<accession>A0A653CV60</accession>
<gene>
    <name evidence="1" type="ORF">CALMAC_LOCUS12154</name>
</gene>
<organism evidence="1 2">
    <name type="scientific">Callosobruchus maculatus</name>
    <name type="common">Southern cowpea weevil</name>
    <name type="synonym">Pulse bruchid</name>
    <dbReference type="NCBI Taxonomy" id="64391"/>
    <lineage>
        <taxon>Eukaryota</taxon>
        <taxon>Metazoa</taxon>
        <taxon>Ecdysozoa</taxon>
        <taxon>Arthropoda</taxon>
        <taxon>Hexapoda</taxon>
        <taxon>Insecta</taxon>
        <taxon>Pterygota</taxon>
        <taxon>Neoptera</taxon>
        <taxon>Endopterygota</taxon>
        <taxon>Coleoptera</taxon>
        <taxon>Polyphaga</taxon>
        <taxon>Cucujiformia</taxon>
        <taxon>Chrysomeloidea</taxon>
        <taxon>Chrysomelidae</taxon>
        <taxon>Bruchinae</taxon>
        <taxon>Bruchini</taxon>
        <taxon>Callosobruchus</taxon>
    </lineage>
</organism>
<dbReference type="AlphaFoldDB" id="A0A653CV60"/>
<evidence type="ECO:0000313" key="2">
    <source>
        <dbReference type="Proteomes" id="UP000410492"/>
    </source>
</evidence>
<proteinExistence type="predicted"/>
<name>A0A653CV60_CALMS</name>
<dbReference type="EMBL" id="CAACVG010009023">
    <property type="protein sequence ID" value="VEN51811.1"/>
    <property type="molecule type" value="Genomic_DNA"/>
</dbReference>
<sequence>MLPHTSKPPAWTYRRRVRLLQDQTRIRRRRTVIQLSLSSFCGAVMLRRYSAEMGIYIVSLRKIVKLYLYYDNIFSFMFS</sequence>
<reference evidence="1 2" key="1">
    <citation type="submission" date="2019-01" db="EMBL/GenBank/DDBJ databases">
        <authorList>
            <person name="Sayadi A."/>
        </authorList>
    </citation>
    <scope>NUCLEOTIDE SEQUENCE [LARGE SCALE GENOMIC DNA]</scope>
</reference>
<dbReference type="OrthoDB" id="9446342at2759"/>
<protein>
    <submittedName>
        <fullName evidence="1">Uncharacterized protein</fullName>
    </submittedName>
</protein>
<evidence type="ECO:0000313" key="1">
    <source>
        <dbReference type="EMBL" id="VEN51811.1"/>
    </source>
</evidence>